<dbReference type="RefSeq" id="WP_184753434.1">
    <property type="nucleotide sequence ID" value="NZ_BAABEK010000009.1"/>
</dbReference>
<proteinExistence type="predicted"/>
<dbReference type="Proteomes" id="UP000534286">
    <property type="component" value="Unassembled WGS sequence"/>
</dbReference>
<keyword evidence="4" id="KW-1185">Reference proteome</keyword>
<feature type="domain" description="AB hydrolase-1" evidence="2">
    <location>
        <begin position="30"/>
        <end position="143"/>
    </location>
</feature>
<evidence type="ECO:0000256" key="1">
    <source>
        <dbReference type="SAM" id="MobiDB-lite"/>
    </source>
</evidence>
<dbReference type="AlphaFoldDB" id="A0A7W7W7M0"/>
<dbReference type="InterPro" id="IPR029058">
    <property type="entry name" value="AB_hydrolase_fold"/>
</dbReference>
<comment type="caution">
    <text evidence="3">The sequence shown here is derived from an EMBL/GenBank/DDBJ whole genome shotgun (WGS) entry which is preliminary data.</text>
</comment>
<evidence type="ECO:0000259" key="2">
    <source>
        <dbReference type="Pfam" id="PF00561"/>
    </source>
</evidence>
<organism evidence="3 4">
    <name type="scientific">Streptosporangium album</name>
    <dbReference type="NCBI Taxonomy" id="47479"/>
    <lineage>
        <taxon>Bacteria</taxon>
        <taxon>Bacillati</taxon>
        <taxon>Actinomycetota</taxon>
        <taxon>Actinomycetes</taxon>
        <taxon>Streptosporangiales</taxon>
        <taxon>Streptosporangiaceae</taxon>
        <taxon>Streptosporangium</taxon>
    </lineage>
</organism>
<gene>
    <name evidence="3" type="ORF">FHR32_001293</name>
</gene>
<sequence>MNHTSTVPTAVETLRVPDARLHYEVRGEGPLVVLVGAPMDARPFAALADLLAVDHTVLTTDPRGINRSPVDDPDQDSTPEMRADDLARLLTRLDAGPAAVLGSSGGAVSVLALAQARPELVHTVIAHEPPLNELLEDREQLRAKAEDIIATHLSGDFMGAWRKFLALANITLPDGALEAMVGGERDPQQVADDHFQHAHMMRPTTRWQPDPAALRSAGTRIVVGIGEESAGQLCDRTSRALAAALGIEPTMFPGGHIGFADDPDRFAPRLRTVLHGN</sequence>
<dbReference type="InterPro" id="IPR000073">
    <property type="entry name" value="AB_hydrolase_1"/>
</dbReference>
<evidence type="ECO:0000313" key="3">
    <source>
        <dbReference type="EMBL" id="MBB4936988.1"/>
    </source>
</evidence>
<accession>A0A7W7W7M0</accession>
<dbReference type="PANTHER" id="PTHR43194:SF2">
    <property type="entry name" value="PEROXISOMAL MEMBRANE PROTEIN LPX1"/>
    <property type="match status" value="1"/>
</dbReference>
<dbReference type="InterPro" id="IPR050228">
    <property type="entry name" value="Carboxylesterase_BioH"/>
</dbReference>
<dbReference type="Gene3D" id="3.40.50.1820">
    <property type="entry name" value="alpha/beta hydrolase"/>
    <property type="match status" value="1"/>
</dbReference>
<feature type="region of interest" description="Disordered" evidence="1">
    <location>
        <begin position="61"/>
        <end position="80"/>
    </location>
</feature>
<dbReference type="PANTHER" id="PTHR43194">
    <property type="entry name" value="HYDROLASE ALPHA/BETA FOLD FAMILY"/>
    <property type="match status" value="1"/>
</dbReference>
<evidence type="ECO:0000313" key="4">
    <source>
        <dbReference type="Proteomes" id="UP000534286"/>
    </source>
</evidence>
<dbReference type="GO" id="GO:0003824">
    <property type="term" value="F:catalytic activity"/>
    <property type="evidence" value="ECO:0007669"/>
    <property type="project" value="UniProtKB-ARBA"/>
</dbReference>
<reference evidence="3 4" key="1">
    <citation type="submission" date="2020-08" db="EMBL/GenBank/DDBJ databases">
        <title>Sequencing the genomes of 1000 actinobacteria strains.</title>
        <authorList>
            <person name="Klenk H.-P."/>
        </authorList>
    </citation>
    <scope>NUCLEOTIDE SEQUENCE [LARGE SCALE GENOMIC DNA]</scope>
    <source>
        <strain evidence="3 4">DSM 43023</strain>
    </source>
</reference>
<dbReference type="EMBL" id="JACHJU010000001">
    <property type="protein sequence ID" value="MBB4936988.1"/>
    <property type="molecule type" value="Genomic_DNA"/>
</dbReference>
<name>A0A7W7W7M0_9ACTN</name>
<dbReference type="SUPFAM" id="SSF53474">
    <property type="entry name" value="alpha/beta-Hydrolases"/>
    <property type="match status" value="1"/>
</dbReference>
<dbReference type="Pfam" id="PF00561">
    <property type="entry name" value="Abhydrolase_1"/>
    <property type="match status" value="1"/>
</dbReference>
<protein>
    <submittedName>
        <fullName evidence="3">Pimeloyl-ACP methyl ester carboxylesterase</fullName>
    </submittedName>
</protein>